<dbReference type="OMA" id="RMSIVFL"/>
<dbReference type="AlphaFoldDB" id="A0A8B8A1T2"/>
<evidence type="ECO:0000313" key="3">
    <source>
        <dbReference type="RefSeq" id="XP_022111317.1"/>
    </source>
</evidence>
<organism evidence="2 3">
    <name type="scientific">Acanthaster planci</name>
    <name type="common">Crown-of-thorns starfish</name>
    <dbReference type="NCBI Taxonomy" id="133434"/>
    <lineage>
        <taxon>Eukaryota</taxon>
        <taxon>Metazoa</taxon>
        <taxon>Echinodermata</taxon>
        <taxon>Eleutherozoa</taxon>
        <taxon>Asterozoa</taxon>
        <taxon>Asteroidea</taxon>
        <taxon>Valvatacea</taxon>
        <taxon>Valvatida</taxon>
        <taxon>Acanthasteridae</taxon>
        <taxon>Acanthaster</taxon>
    </lineage>
</organism>
<protein>
    <submittedName>
        <fullName evidence="3">Uncharacterized protein LOC110990570</fullName>
    </submittedName>
</protein>
<name>A0A8B8A1T2_ACAPL</name>
<proteinExistence type="predicted"/>
<feature type="region of interest" description="Disordered" evidence="1">
    <location>
        <begin position="1"/>
        <end position="27"/>
    </location>
</feature>
<reference evidence="3" key="1">
    <citation type="submission" date="2025-08" db="UniProtKB">
        <authorList>
            <consortium name="RefSeq"/>
        </authorList>
    </citation>
    <scope>IDENTIFICATION</scope>
</reference>
<dbReference type="KEGG" id="aplc:110990570"/>
<dbReference type="OrthoDB" id="6782675at2759"/>
<dbReference type="GeneID" id="110990570"/>
<keyword evidence="2" id="KW-1185">Reference proteome</keyword>
<accession>A0A8B8A1T2</accession>
<gene>
    <name evidence="3" type="primary">LOC110990570</name>
</gene>
<feature type="compositionally biased region" description="Polar residues" evidence="1">
    <location>
        <begin position="10"/>
        <end position="19"/>
    </location>
</feature>
<dbReference type="Proteomes" id="UP000694845">
    <property type="component" value="Unplaced"/>
</dbReference>
<evidence type="ECO:0000313" key="2">
    <source>
        <dbReference type="Proteomes" id="UP000694845"/>
    </source>
</evidence>
<sequence>MKKFDEISRKQYSLQTPNQKEVPDVQVSSPEPVLIRECSSSGEFERCSIKRSKLINNLAFLKRCHDTNILPPGLRVRDPIRNTKSQGIVHQYSLALLRHRIQATRLTLAHLDRQLSTAQDHVATAVSTEDFTKIKRMAESVCRHVFGSTRCRQIKKFSRLSKNQSKSHIPSRTIGSSISSCPYPTKPHLHSRTAFTRQTVVNLSHRHLSHTESRVLALGMKFTLVPRSPPIVDIIQSVEPALRHLNKSAADDARLHISQALKNHKPVKPNISKTEQQAIKSLLRDHSIHILTADKGNATVVMDKADYDCKVPTSPFTRTPYLPSKRDSMLSS</sequence>
<dbReference type="RefSeq" id="XP_022111317.1">
    <property type="nucleotide sequence ID" value="XM_022255625.1"/>
</dbReference>
<evidence type="ECO:0000256" key="1">
    <source>
        <dbReference type="SAM" id="MobiDB-lite"/>
    </source>
</evidence>